<sequence>MEQDPRAPTADDPPDFPMELESSIEDPALQNTDLQPEDGHKPKRHPKLQARVQEGPGRGGPAWSGPRRVGGGVSVVPKVAVTRKRLPATSPL</sequence>
<protein>
    <submittedName>
        <fullName evidence="2">Uncharacterized protein</fullName>
    </submittedName>
</protein>
<reference evidence="2" key="1">
    <citation type="submission" date="2023-10" db="EMBL/GenBank/DDBJ databases">
        <title>Genome assemblies of two species of porcelain crab, Petrolisthes cinctipes and Petrolisthes manimaculis (Anomura: Porcellanidae).</title>
        <authorList>
            <person name="Angst P."/>
        </authorList>
    </citation>
    <scope>NUCLEOTIDE SEQUENCE</scope>
    <source>
        <strain evidence="2">PB745_01</strain>
        <tissue evidence="2">Gill</tissue>
    </source>
</reference>
<proteinExistence type="predicted"/>
<organism evidence="2 3">
    <name type="scientific">Petrolisthes cinctipes</name>
    <name type="common">Flat porcelain crab</name>
    <dbReference type="NCBI Taxonomy" id="88211"/>
    <lineage>
        <taxon>Eukaryota</taxon>
        <taxon>Metazoa</taxon>
        <taxon>Ecdysozoa</taxon>
        <taxon>Arthropoda</taxon>
        <taxon>Crustacea</taxon>
        <taxon>Multicrustacea</taxon>
        <taxon>Malacostraca</taxon>
        <taxon>Eumalacostraca</taxon>
        <taxon>Eucarida</taxon>
        <taxon>Decapoda</taxon>
        <taxon>Pleocyemata</taxon>
        <taxon>Anomura</taxon>
        <taxon>Galatheoidea</taxon>
        <taxon>Porcellanidae</taxon>
        <taxon>Petrolisthes</taxon>
    </lineage>
</organism>
<dbReference type="EMBL" id="JAWQEG010004642">
    <property type="protein sequence ID" value="KAK3860723.1"/>
    <property type="molecule type" value="Genomic_DNA"/>
</dbReference>
<feature type="region of interest" description="Disordered" evidence="1">
    <location>
        <begin position="1"/>
        <end position="76"/>
    </location>
</feature>
<name>A0AAE1K1S1_PETCI</name>
<keyword evidence="3" id="KW-1185">Reference proteome</keyword>
<comment type="caution">
    <text evidence="2">The sequence shown here is derived from an EMBL/GenBank/DDBJ whole genome shotgun (WGS) entry which is preliminary data.</text>
</comment>
<dbReference type="Proteomes" id="UP001286313">
    <property type="component" value="Unassembled WGS sequence"/>
</dbReference>
<evidence type="ECO:0000313" key="3">
    <source>
        <dbReference type="Proteomes" id="UP001286313"/>
    </source>
</evidence>
<accession>A0AAE1K1S1</accession>
<evidence type="ECO:0000256" key="1">
    <source>
        <dbReference type="SAM" id="MobiDB-lite"/>
    </source>
</evidence>
<gene>
    <name evidence="2" type="ORF">Pcinc_033242</name>
</gene>
<evidence type="ECO:0000313" key="2">
    <source>
        <dbReference type="EMBL" id="KAK3860723.1"/>
    </source>
</evidence>
<feature type="compositionally biased region" description="Low complexity" evidence="1">
    <location>
        <begin position="1"/>
        <end position="10"/>
    </location>
</feature>
<feature type="compositionally biased region" description="Gly residues" evidence="1">
    <location>
        <begin position="56"/>
        <end position="73"/>
    </location>
</feature>
<dbReference type="AlphaFoldDB" id="A0AAE1K1S1"/>